<evidence type="ECO:0000259" key="5">
    <source>
        <dbReference type="Pfam" id="PF24520"/>
    </source>
</evidence>
<evidence type="ECO:0008006" key="9">
    <source>
        <dbReference type="Google" id="ProtNLM"/>
    </source>
</evidence>
<dbReference type="InterPro" id="IPR055405">
    <property type="entry name" value="ARM_KNTC1_3rd"/>
</dbReference>
<dbReference type="GO" id="GO:0031267">
    <property type="term" value="F:small GTPase binding"/>
    <property type="evidence" value="ECO:0007669"/>
    <property type="project" value="TreeGrafter"/>
</dbReference>
<dbReference type="InterPro" id="IPR052802">
    <property type="entry name" value="KNTC1"/>
</dbReference>
<dbReference type="InterPro" id="IPR055404">
    <property type="entry name" value="ARM_KNTC1_2nd"/>
</dbReference>
<dbReference type="GO" id="GO:1903394">
    <property type="term" value="P:protein localization to kinetochore involved in kinetochore assembly"/>
    <property type="evidence" value="ECO:0007669"/>
    <property type="project" value="TreeGrafter"/>
</dbReference>
<dbReference type="Pfam" id="PF24520">
    <property type="entry name" value="ARM_KNTC1_1st"/>
    <property type="match status" value="1"/>
</dbReference>
<dbReference type="OrthoDB" id="343783at2759"/>
<feature type="domain" description="KNTC1 N-terminal" evidence="2">
    <location>
        <begin position="21"/>
        <end position="393"/>
    </location>
</feature>
<evidence type="ECO:0000313" key="7">
    <source>
        <dbReference type="EMBL" id="KAI1233109.1"/>
    </source>
</evidence>
<evidence type="ECO:0000259" key="3">
    <source>
        <dbReference type="Pfam" id="PF24515"/>
    </source>
</evidence>
<dbReference type="SUPFAM" id="SSF50978">
    <property type="entry name" value="WD40 repeat-like"/>
    <property type="match status" value="1"/>
</dbReference>
<dbReference type="EMBL" id="JADDUC010000008">
    <property type="protein sequence ID" value="KAG0132464.1"/>
    <property type="molecule type" value="Genomic_DNA"/>
</dbReference>
<dbReference type="Proteomes" id="UP000618051">
    <property type="component" value="Unassembled WGS sequence"/>
</dbReference>
<dbReference type="Pfam" id="PF24506">
    <property type="entry name" value="KNTC1_N"/>
    <property type="match status" value="1"/>
</dbReference>
<dbReference type="GO" id="GO:0005828">
    <property type="term" value="C:kinetochore microtubule"/>
    <property type="evidence" value="ECO:0007669"/>
    <property type="project" value="TreeGrafter"/>
</dbReference>
<reference evidence="6" key="1">
    <citation type="submission" date="2020-10" db="EMBL/GenBank/DDBJ databases">
        <title>Feather gene expression reveals the developmental basis of iridescence in African starlings.</title>
        <authorList>
            <person name="Rubenstein D.R."/>
        </authorList>
    </citation>
    <scope>NUCLEOTIDE SEQUENCE</scope>
    <source>
        <strain evidence="6">SS15</strain>
        <tissue evidence="6">Liver</tissue>
    </source>
</reference>
<dbReference type="GO" id="GO:0007094">
    <property type="term" value="P:mitotic spindle assembly checkpoint signaling"/>
    <property type="evidence" value="ECO:0007669"/>
    <property type="project" value="TreeGrafter"/>
</dbReference>
<organism evidence="6">
    <name type="scientific">Lamprotornis superbus</name>
    <dbReference type="NCBI Taxonomy" id="245042"/>
    <lineage>
        <taxon>Eukaryota</taxon>
        <taxon>Metazoa</taxon>
        <taxon>Chordata</taxon>
        <taxon>Craniata</taxon>
        <taxon>Vertebrata</taxon>
        <taxon>Euteleostomi</taxon>
        <taxon>Archelosauria</taxon>
        <taxon>Archosauria</taxon>
        <taxon>Dinosauria</taxon>
        <taxon>Saurischia</taxon>
        <taxon>Theropoda</taxon>
        <taxon>Coelurosauria</taxon>
        <taxon>Aves</taxon>
        <taxon>Neognathae</taxon>
        <taxon>Neoaves</taxon>
        <taxon>Telluraves</taxon>
        <taxon>Australaves</taxon>
        <taxon>Passeriformes</taxon>
        <taxon>Sturnidae</taxon>
        <taxon>Lamprotornis</taxon>
    </lineage>
</organism>
<feature type="domain" description="KNTC1 second ARM-repeats" evidence="4">
    <location>
        <begin position="757"/>
        <end position="923"/>
    </location>
</feature>
<feature type="domain" description="KNTC1 first ARM-repeats" evidence="5">
    <location>
        <begin position="402"/>
        <end position="651"/>
    </location>
</feature>
<comment type="caution">
    <text evidence="6">The sequence shown here is derived from an EMBL/GenBank/DDBJ whole genome shotgun (WGS) entry which is preliminary data.</text>
</comment>
<evidence type="ECO:0000259" key="2">
    <source>
        <dbReference type="Pfam" id="PF24506"/>
    </source>
</evidence>
<reference evidence="7 8" key="2">
    <citation type="journal article" date="2021" name="J. Hered.">
        <title>Feather Gene Expression Elucidates the Developmental Basis of Plumage Iridescence in African Starlings.</title>
        <authorList>
            <person name="Rubenstein D.R."/>
            <person name="Corvelo A."/>
            <person name="MacManes M.D."/>
            <person name="Maia R."/>
            <person name="Narzisi G."/>
            <person name="Rousaki A."/>
            <person name="Vandenabeele P."/>
            <person name="Shawkey M.D."/>
            <person name="Solomon J."/>
        </authorList>
    </citation>
    <scope>NUCLEOTIDE SEQUENCE [LARGE SCALE GENOMIC DNA]</scope>
    <source>
        <strain evidence="7">SS15</strain>
    </source>
</reference>
<evidence type="ECO:0000313" key="6">
    <source>
        <dbReference type="EMBL" id="KAG0132464.1"/>
    </source>
</evidence>
<evidence type="ECO:0000259" key="1">
    <source>
        <dbReference type="Pfam" id="PF10493"/>
    </source>
</evidence>
<evidence type="ECO:0000259" key="4">
    <source>
        <dbReference type="Pfam" id="PF24516"/>
    </source>
</evidence>
<evidence type="ECO:0000313" key="8">
    <source>
        <dbReference type="Proteomes" id="UP000618051"/>
    </source>
</evidence>
<name>A0A835P2A5_9PASS</name>
<dbReference type="Pfam" id="PF24515">
    <property type="entry name" value="ARM_KNTC1_3rd"/>
    <property type="match status" value="1"/>
</dbReference>
<feature type="domain" description="RZZ complex subunit KNTC1/ROD C-terminal" evidence="1">
    <location>
        <begin position="1579"/>
        <end position="2128"/>
    </location>
</feature>
<dbReference type="PANTHER" id="PTHR15688">
    <property type="entry name" value="KINETOCHORE-ASSOCIATED PROTEIN 1"/>
    <property type="match status" value="1"/>
</dbReference>
<dbReference type="InterPro" id="IPR036322">
    <property type="entry name" value="WD40_repeat_dom_sf"/>
</dbReference>
<dbReference type="PANTHER" id="PTHR15688:SF1">
    <property type="entry name" value="KINETOCHORE-ASSOCIATED PROTEIN 1"/>
    <property type="match status" value="1"/>
</dbReference>
<sequence>MGIKMWNDIELLLNDDTGQLPVGLGHECGTALYQVDTLLQITSSEKVSANPQLHACSSRDGSIVVVDRSVALLDSTGLSLLMHIQFDTNVDVVGMCQNKQFLVVGERSGSLHLIHIPSKQTLLTKILVEQSTSEKTYLNLFFVEDNTDAGVYHMFILTSNGCFCIMCVPLGKTQEAIEKMDMTTAKQLQGQIKTTFIATGEHHSLGCQDFVISNSENKIHLIIGGKGDYVLSKWEVDPTNALVSAQSFADSSLIQGAAKLQVLDNQLFVLDTENILSTWDIYSLTLIWDWSLIHIEEFLLTTESDSSQVMWQGLANVKLIVMTMPDDKQMRSLMVFALPTMQQLYSLEVSLVSSLVQSGIWTDTIYFLEGIHENHQRPSEDPVSIVVMRSLTEALPENRLSRLLHKHKFTEAENFATQFGLDVELVYKVKANIILEKLASASLGNYCQEALLDLGNEAKENLQKIQDNQFVVNYCINAPWPLYETTREMLNYAKVRILKKDNRTNAPPSDGTPVSIAEVLRAQARLTTFYEAFGLEKFSGIAWTEFLNNEDMFKIIVFQLEEGNLACAQYLWLRHQADFESSFDEKMLKDLLNAIHFTAPLKELCVWLKNFVIPFSRRVVPDGQKILAKWLEQAARNLELTDKANWPENGLQVAEIFFTSKNQGELGVTAFGKWTPLRCGDCEEIQRLKKLVNDLQELRNLYRKYNCRLAFCDFEKENAATIVFRMLDKILAPELVPSILEKFIKPYLCEHNLQKDELLLQYVKDLLERCRTRSISVFETAWEAKAVAVIGCISDTDLKFDAVLQIMCGAVVPWSAAVEQLVKQHLEMNHVKVKLLQESYRLMEMKKLLRAYGIRDTNLLKDKQMIMRLVRYILKQDTPTCLEDALKIVEAYMLPTGEVYFLRMMDLIDKERVEESLSLLKSLPLAKAEEVAERLTLGGRLVLQNKADDPEEQNPQMFMTKTLVEVLKFWFRIQKDNPVKKYECGENLKMFETLATLQEYFIFLSDKEYRNPSLISALLEDHISSYERLRSAPKSRNVQAVNCNSEGGKPKTPPTESRLYRLALLLQVSKHELGEKLALRALNDGKVEVAVNICREFYENCWNENTGKLLFAVCQRLCHVLGVDVPMITPDGMDLPAVIHELAGQAATLCSPDLVLDCLELCKYTSLAKEIHGQCQMDNYEFTAEATSSGGDKDPYEEWTSDDFFKEDGIVLDPQTSLPVAYELTSAVLPICEDKLYPLESQSLAHRTFMEGHNFLLPVGSPFSAAVQNLLECSQFQLALQLTVWGCGSCLQHCISNTMDLALREKPHDSDLLLTETRSFLIAMKERSTSVFNSRVIDQNLALGYCTILPKEEMFNKLWEIINNSWQNYRKVLAVAKVGAELADQYGEAEEKRKFQELVVDAEWGIQLGKFGISFETVFRQPPIRKKELIRVLVQNPEVDTGLILNYCSTFMLDSDAALQLCIETLLLQNSNTNDGEDDSAESTERQPHCTLLARALKIIPLLNSTKDLVMSLSGILYKLDPYDYETLEIVLKVIQSADEKNTSIQLSQALSLLKHLNSYTRISAPVDLEHQYVLEQMIPLSPAAHTRLPFHLLFFRTSHCFWNIISAELSEETFPTLLLISKLMKVSLDTFHMSAVRHVFEKKLKPKILEMRSSGCTSIVNKETIKTVQALQCYLLSIVNPEWAVAMAHKIAQEFPIGPDHVQALKFCLYLAEKWLKSTTAEDEPHGRAEVLQRNLHAQYKRAATENVLITNNLNSGEHLKSIGKPANLIVLLYEHHSIDQRFQNPAGRDYPDIHVAAKEIAEINNLDMNKICDKLLAKWLCPSTPPPGKTQEIFGDVQEDEELRRVIYLLQSRPMDYSSRMLFAITTADTSPFGDTQLTFAHRTRAFRCLLYLADTNTVESLFKKPIEKVKYFLKCCIYLAEFEILNIPYTYESFHKSPKEGMIKGLWKNHSHEPRAVRLVTELSLEYKVYDPQLWNGLLQKLLGFNLIQYLRRVLVVITGIPSLWEIPSFSPAWRSVVLSPFLTASCPPSPRQLQECREGFVMLLRCPVLADLDIVGIAKQYTQLDLPAFALGCLLVIPHSEKREQQIQGLLSTCKKETVLQQLDEHMDTGELVAFASQITSLVLDSIINEKLYEQFWKTKYYPLLKQHLINTHRIKELVDYFAKNNCLDDATALIQEYQEKCGNPALADVPASDLLQEVGLCIQNSCTAQENIRLKPQSFSQERPQPLHIFPAVLGCFSSILHPTKPVQTHSRISCLFNEIIIHESTGRLETALIRETQTFYSEIMSIPQKVNTKPPQLLHSSPTPPHQAQLFYEVEFITTLRNIPSDNMDIPSQGLEVVIGVLGAEVPCAQDVLDLARHQQLFELGREAVAAMGDVEISQHQHQLQGHEGREGDRHRLGHSQHCSVLCRATAWHLDPKAAELTRRGSVFRVLIVETNEKLNKAEKITTKYKQGTAEKPIQLKAVVKNDKTPGFYQEFRCDLEHGLTSSP</sequence>
<accession>A0A835P2A5</accession>
<dbReference type="GO" id="GO:1990423">
    <property type="term" value="C:RZZ complex"/>
    <property type="evidence" value="ECO:0007669"/>
    <property type="project" value="TreeGrafter"/>
</dbReference>
<keyword evidence="8" id="KW-1185">Reference proteome</keyword>
<feature type="domain" description="KNTC1 third ARM-repeats" evidence="3">
    <location>
        <begin position="1330"/>
        <end position="1533"/>
    </location>
</feature>
<dbReference type="GO" id="GO:0000070">
    <property type="term" value="P:mitotic sister chromatid segregation"/>
    <property type="evidence" value="ECO:0007669"/>
    <property type="project" value="TreeGrafter"/>
</dbReference>
<dbReference type="Pfam" id="PF24516">
    <property type="entry name" value="ARM_KNTC1_2nd"/>
    <property type="match status" value="1"/>
</dbReference>
<reference evidence="7" key="3">
    <citation type="submission" date="2022-01" db="EMBL/GenBank/DDBJ databases">
        <authorList>
            <person name="Rubenstein D.R."/>
        </authorList>
    </citation>
    <scope>NUCLEOTIDE SEQUENCE</scope>
    <source>
        <strain evidence="7">SS15</strain>
        <tissue evidence="7">Liver</tissue>
    </source>
</reference>
<dbReference type="GO" id="GO:0005737">
    <property type="term" value="C:cytoplasm"/>
    <property type="evidence" value="ECO:0007669"/>
    <property type="project" value="TreeGrafter"/>
</dbReference>
<proteinExistence type="predicted"/>
<dbReference type="EMBL" id="JADDUC020000020">
    <property type="protein sequence ID" value="KAI1233109.1"/>
    <property type="molecule type" value="Genomic_DNA"/>
</dbReference>
<protein>
    <recommendedName>
        <fullName evidence="9">KNTC1 protein</fullName>
    </recommendedName>
</protein>
<dbReference type="InterPro" id="IPR055402">
    <property type="entry name" value="KNTC1_N"/>
</dbReference>
<dbReference type="Pfam" id="PF10493">
    <property type="entry name" value="Rod_C"/>
    <property type="match status" value="1"/>
</dbReference>
<gene>
    <name evidence="7" type="ORF">IHE44_0006304</name>
    <name evidence="6" type="ORF">IHE44_013348</name>
</gene>
<dbReference type="InterPro" id="IPR019527">
    <property type="entry name" value="RZZ-complex_KNTC1/ROD_C"/>
</dbReference>
<dbReference type="InterPro" id="IPR055403">
    <property type="entry name" value="ARM_KNTC1_1st"/>
</dbReference>